<dbReference type="PROSITE" id="PS51384">
    <property type="entry name" value="FAD_FR"/>
    <property type="match status" value="1"/>
</dbReference>
<sequence length="259" mass="27590">MKKQMEKCHILSQRELGAGIFDLVLRAPEIAAEAVPGQFVNVYLKDRARILPRPLSLCAFDRTQGTIRLVYRVTGEGAGTEELSSYPAGTELPVLGPLGNGFPTELESVCAVGGGIGVPPLLALLKALPGRKTAVLGYRTAGQMFLKEEFDAAADAVFVATEDGSFGTAGTVIDALKTLPVQPEAILSCGPRPMLRALKQYAAERGIALWVSMEERMACGIGACLGCVTKSTETDAHSQVKNKRVCKDGPVFRAEEVVL</sequence>
<gene>
    <name evidence="11" type="primary">pyrK</name>
    <name evidence="15" type="ORF">J2S20_001384</name>
</gene>
<keyword evidence="9 11" id="KW-0408">Iron</keyword>
<dbReference type="InterPro" id="IPR039261">
    <property type="entry name" value="FNR_nucleotide-bd"/>
</dbReference>
<dbReference type="Pfam" id="PF00970">
    <property type="entry name" value="FAD_binding_6"/>
    <property type="match status" value="1"/>
</dbReference>
<dbReference type="GO" id="GO:0046872">
    <property type="term" value="F:metal ion binding"/>
    <property type="evidence" value="ECO:0007669"/>
    <property type="project" value="UniProtKB-KW"/>
</dbReference>
<evidence type="ECO:0000256" key="13">
    <source>
        <dbReference type="PIRSR" id="PIRSR006816-2"/>
    </source>
</evidence>
<evidence type="ECO:0000256" key="11">
    <source>
        <dbReference type="HAMAP-Rule" id="MF_01211"/>
    </source>
</evidence>
<reference evidence="15" key="1">
    <citation type="submission" date="2023-07" db="EMBL/GenBank/DDBJ databases">
        <title>Genomic Encyclopedia of Type Strains, Phase IV (KMG-IV): sequencing the most valuable type-strain genomes for metagenomic binning, comparative biology and taxonomic classification.</title>
        <authorList>
            <person name="Goeker M."/>
        </authorList>
    </citation>
    <scope>NUCLEOTIDE SEQUENCE</scope>
    <source>
        <strain evidence="15">DSM 19659</strain>
    </source>
</reference>
<dbReference type="EMBL" id="JAUSTO010000007">
    <property type="protein sequence ID" value="MDQ0152690.1"/>
    <property type="molecule type" value="Genomic_DNA"/>
</dbReference>
<protein>
    <recommendedName>
        <fullName evidence="11">Dihydroorotate dehydrogenase B (NAD(+)), electron transfer subunit</fullName>
    </recommendedName>
    <alternativeName>
        <fullName evidence="11">Dihydroorotate oxidase B, electron transfer subunit</fullName>
    </alternativeName>
</protein>
<dbReference type="InterPro" id="IPR008333">
    <property type="entry name" value="Cbr1-like_FAD-bd_dom"/>
</dbReference>
<dbReference type="PANTHER" id="PTHR43513:SF3">
    <property type="entry name" value="DIHYDROOROTATE DEHYDROGENASE B (NAD(+)), ELECTRON TRANSFER SUBUNIT-RELATED"/>
    <property type="match status" value="1"/>
</dbReference>
<feature type="binding site" evidence="11 13">
    <location>
        <position position="227"/>
    </location>
    <ligand>
        <name>[2Fe-2S] cluster</name>
        <dbReference type="ChEBI" id="CHEBI:190135"/>
    </ligand>
</feature>
<evidence type="ECO:0000313" key="16">
    <source>
        <dbReference type="Proteomes" id="UP001241537"/>
    </source>
</evidence>
<evidence type="ECO:0000256" key="8">
    <source>
        <dbReference type="ARBA" id="ARBA00022982"/>
    </source>
</evidence>
<feature type="binding site" evidence="11 12">
    <location>
        <begin position="53"/>
        <end position="56"/>
    </location>
    <ligand>
        <name>FAD</name>
        <dbReference type="ChEBI" id="CHEBI:57692"/>
    </ligand>
</feature>
<comment type="function">
    <text evidence="11">Responsible for channeling the electrons from the oxidation of dihydroorotate from the FMN redox center in the PyrD type B subunit to the ultimate electron acceptor NAD(+).</text>
</comment>
<dbReference type="InterPro" id="IPR017938">
    <property type="entry name" value="Riboflavin_synthase-like_b-brl"/>
</dbReference>
<comment type="cofactor">
    <cofactor evidence="13">
        <name>[2Fe-2S] cluster</name>
        <dbReference type="ChEBI" id="CHEBI:190135"/>
    </cofactor>
    <text evidence="13">Binds 1 [2Fe-2S] cluster per subunit.</text>
</comment>
<evidence type="ECO:0000313" key="15">
    <source>
        <dbReference type="EMBL" id="MDQ0152690.1"/>
    </source>
</evidence>
<organism evidence="15 16">
    <name type="scientific">Moryella indoligenes</name>
    <dbReference type="NCBI Taxonomy" id="371674"/>
    <lineage>
        <taxon>Bacteria</taxon>
        <taxon>Bacillati</taxon>
        <taxon>Bacillota</taxon>
        <taxon>Clostridia</taxon>
        <taxon>Lachnospirales</taxon>
        <taxon>Lachnospiraceae</taxon>
        <taxon>Moryella</taxon>
    </lineage>
</organism>
<dbReference type="PANTHER" id="PTHR43513">
    <property type="entry name" value="DIHYDROOROTATE DEHYDROGENASE B (NAD(+)), ELECTRON TRANSFER SUBUNIT"/>
    <property type="match status" value="1"/>
</dbReference>
<evidence type="ECO:0000256" key="10">
    <source>
        <dbReference type="ARBA" id="ARBA00023014"/>
    </source>
</evidence>
<keyword evidence="7 11" id="KW-0665">Pyrimidine biosynthesis</keyword>
<keyword evidence="6 11" id="KW-0274">FAD</keyword>
<keyword evidence="10 11" id="KW-0411">Iron-sulfur</keyword>
<comment type="similarity">
    <text evidence="1 11">Belongs to the PyrK family.</text>
</comment>
<evidence type="ECO:0000256" key="9">
    <source>
        <dbReference type="ARBA" id="ARBA00023004"/>
    </source>
</evidence>
<keyword evidence="5 11" id="KW-0479">Metal-binding</keyword>
<dbReference type="InterPro" id="IPR050353">
    <property type="entry name" value="PyrK_electron_transfer"/>
</dbReference>
<dbReference type="GO" id="GO:0050660">
    <property type="term" value="F:flavin adenine dinucleotide binding"/>
    <property type="evidence" value="ECO:0007669"/>
    <property type="project" value="InterPro"/>
</dbReference>
<comment type="cofactor">
    <cofactor evidence="11">
        <name>[2Fe-2S] cluster</name>
        <dbReference type="ChEBI" id="CHEBI:190135"/>
    </cofactor>
    <text evidence="11">Binds 1 [2Fe-2S] cluster per subunit.</text>
</comment>
<comment type="subunit">
    <text evidence="11">Heterotetramer of 2 PyrK and 2 PyrD type B subunits.</text>
</comment>
<dbReference type="PIRSF" id="PIRSF006816">
    <property type="entry name" value="Cyc3_hyd_g"/>
    <property type="match status" value="1"/>
</dbReference>
<dbReference type="SUPFAM" id="SSF52343">
    <property type="entry name" value="Ferredoxin reductase-like, C-terminal NADP-linked domain"/>
    <property type="match status" value="1"/>
</dbReference>
<dbReference type="Gene3D" id="2.40.30.10">
    <property type="entry name" value="Translation factors"/>
    <property type="match status" value="1"/>
</dbReference>
<dbReference type="Proteomes" id="UP001241537">
    <property type="component" value="Unassembled WGS sequence"/>
</dbReference>
<keyword evidence="2 11" id="KW-0813">Transport</keyword>
<evidence type="ECO:0000256" key="7">
    <source>
        <dbReference type="ARBA" id="ARBA00022975"/>
    </source>
</evidence>
<comment type="caution">
    <text evidence="15">The sequence shown here is derived from an EMBL/GenBank/DDBJ whole genome shotgun (WGS) entry which is preliminary data.</text>
</comment>
<dbReference type="SUPFAM" id="SSF63380">
    <property type="entry name" value="Riboflavin synthase domain-like"/>
    <property type="match status" value="1"/>
</dbReference>
<name>A0AAE3VB44_9FIRM</name>
<keyword evidence="16" id="KW-1185">Reference proteome</keyword>
<keyword evidence="4 11" id="KW-0001">2Fe-2S</keyword>
<dbReference type="InterPro" id="IPR037117">
    <property type="entry name" value="Dihydroorotate_DH_ele_sf"/>
</dbReference>
<proteinExistence type="inferred from homology"/>
<evidence type="ECO:0000256" key="2">
    <source>
        <dbReference type="ARBA" id="ARBA00022448"/>
    </source>
</evidence>
<dbReference type="InterPro" id="IPR012165">
    <property type="entry name" value="Cyt_c3_hydrogenase_gsu"/>
</dbReference>
<dbReference type="InterPro" id="IPR023455">
    <property type="entry name" value="Dihydroorotate_DHASE_ETsu"/>
</dbReference>
<evidence type="ECO:0000256" key="5">
    <source>
        <dbReference type="ARBA" id="ARBA00022723"/>
    </source>
</evidence>
<evidence type="ECO:0000256" key="1">
    <source>
        <dbReference type="ARBA" id="ARBA00006422"/>
    </source>
</evidence>
<evidence type="ECO:0000256" key="12">
    <source>
        <dbReference type="PIRSR" id="PIRSR006816-1"/>
    </source>
</evidence>
<evidence type="ECO:0000256" key="4">
    <source>
        <dbReference type="ARBA" id="ARBA00022714"/>
    </source>
</evidence>
<dbReference type="InterPro" id="IPR019480">
    <property type="entry name" value="Dihydroorotate_DH_Fe-S-bd"/>
</dbReference>
<comment type="pathway">
    <text evidence="11">Pyrimidine metabolism; UMP biosynthesis via de novo pathway; orotate from (S)-dihydroorotate (NAD(+) route): step 1/1.</text>
</comment>
<evidence type="ECO:0000259" key="14">
    <source>
        <dbReference type="PROSITE" id="PS51384"/>
    </source>
</evidence>
<feature type="binding site" evidence="11 13">
    <location>
        <position position="246"/>
    </location>
    <ligand>
        <name>[2Fe-2S] cluster</name>
        <dbReference type="ChEBI" id="CHEBI:190135"/>
    </ligand>
</feature>
<accession>A0AAE3VB44</accession>
<feature type="binding site" evidence="11 12">
    <location>
        <begin position="70"/>
        <end position="72"/>
    </location>
    <ligand>
        <name>FAD</name>
        <dbReference type="ChEBI" id="CHEBI:57692"/>
    </ligand>
</feature>
<keyword evidence="8 11" id="KW-0249">Electron transport</keyword>
<dbReference type="GO" id="GO:0044205">
    <property type="term" value="P:'de novo' UMP biosynthetic process"/>
    <property type="evidence" value="ECO:0007669"/>
    <property type="project" value="UniProtKB-UniRule"/>
</dbReference>
<evidence type="ECO:0000256" key="6">
    <source>
        <dbReference type="ARBA" id="ARBA00022827"/>
    </source>
</evidence>
<dbReference type="GO" id="GO:0016491">
    <property type="term" value="F:oxidoreductase activity"/>
    <property type="evidence" value="ECO:0007669"/>
    <property type="project" value="InterPro"/>
</dbReference>
<feature type="binding site" evidence="11 13">
    <location>
        <position position="219"/>
    </location>
    <ligand>
        <name>[2Fe-2S] cluster</name>
        <dbReference type="ChEBI" id="CHEBI:190135"/>
    </ligand>
</feature>
<comment type="cofactor">
    <cofactor evidence="11 12">
        <name>FAD</name>
        <dbReference type="ChEBI" id="CHEBI:57692"/>
    </cofactor>
    <text evidence="11 12">Binds 1 FAD per subunit.</text>
</comment>
<feature type="binding site" evidence="11 13">
    <location>
        <position position="224"/>
    </location>
    <ligand>
        <name>[2Fe-2S] cluster</name>
        <dbReference type="ChEBI" id="CHEBI:190135"/>
    </ligand>
</feature>
<dbReference type="InterPro" id="IPR017927">
    <property type="entry name" value="FAD-bd_FR_type"/>
</dbReference>
<dbReference type="GO" id="GO:0009055">
    <property type="term" value="F:electron transfer activity"/>
    <property type="evidence" value="ECO:0007669"/>
    <property type="project" value="UniProtKB-UniRule"/>
</dbReference>
<dbReference type="HAMAP" id="MF_01211">
    <property type="entry name" value="DHODB_Fe_S_bind"/>
    <property type="match status" value="1"/>
</dbReference>
<keyword evidence="3 11" id="KW-0285">Flavoprotein</keyword>
<dbReference type="RefSeq" id="WP_106612329.1">
    <property type="nucleotide sequence ID" value="NZ_JAUSTO010000007.1"/>
</dbReference>
<dbReference type="GO" id="GO:0051537">
    <property type="term" value="F:2 iron, 2 sulfur cluster binding"/>
    <property type="evidence" value="ECO:0007669"/>
    <property type="project" value="UniProtKB-KW"/>
</dbReference>
<evidence type="ECO:0000256" key="3">
    <source>
        <dbReference type="ARBA" id="ARBA00022630"/>
    </source>
</evidence>
<feature type="domain" description="FAD-binding FR-type" evidence="14">
    <location>
        <begin position="3"/>
        <end position="104"/>
    </location>
</feature>
<dbReference type="Gene3D" id="3.40.50.80">
    <property type="entry name" value="Nucleotide-binding domain of ferredoxin-NADP reductase (FNR) module"/>
    <property type="match status" value="1"/>
</dbReference>
<dbReference type="CDD" id="cd06218">
    <property type="entry name" value="DHOD_e_trans"/>
    <property type="match status" value="1"/>
</dbReference>
<feature type="binding site" evidence="11 12">
    <location>
        <begin position="79"/>
        <end position="80"/>
    </location>
    <ligand>
        <name>FAD</name>
        <dbReference type="ChEBI" id="CHEBI:57692"/>
    </ligand>
</feature>
<dbReference type="Pfam" id="PF10418">
    <property type="entry name" value="DHODB_Fe-S_bind"/>
    <property type="match status" value="1"/>
</dbReference>
<dbReference type="Gene3D" id="2.10.240.10">
    <property type="entry name" value="Dihydroorotate dehydrogenase, electron transfer subunit"/>
    <property type="match status" value="1"/>
</dbReference>
<dbReference type="AlphaFoldDB" id="A0AAE3VB44"/>